<dbReference type="Gene3D" id="3.20.20.30">
    <property type="entry name" value="Luciferase-like domain"/>
    <property type="match status" value="1"/>
</dbReference>
<comment type="caution">
    <text evidence="3">The sequence shown here is derived from an EMBL/GenBank/DDBJ whole genome shotgun (WGS) entry which is preliminary data.</text>
</comment>
<comment type="similarity">
    <text evidence="1">To bacterial alkanal monooxygenase alpha and beta chains.</text>
</comment>
<feature type="domain" description="Luciferase-like" evidence="2">
    <location>
        <begin position="1"/>
        <end position="296"/>
    </location>
</feature>
<gene>
    <name evidence="3" type="ORF">QK289_12165</name>
</gene>
<dbReference type="InterPro" id="IPR050766">
    <property type="entry name" value="Bact_Lucif_Oxidored"/>
</dbReference>
<dbReference type="Pfam" id="PF00296">
    <property type="entry name" value="Bac_luciferase"/>
    <property type="match status" value="1"/>
</dbReference>
<evidence type="ECO:0000256" key="1">
    <source>
        <dbReference type="ARBA" id="ARBA00007789"/>
    </source>
</evidence>
<dbReference type="PANTHER" id="PTHR30137">
    <property type="entry name" value="LUCIFERASE-LIKE MONOOXYGENASE"/>
    <property type="match status" value="1"/>
</dbReference>
<dbReference type="EMBL" id="JASBQV010000021">
    <property type="protein sequence ID" value="MDI3235765.1"/>
    <property type="molecule type" value="Genomic_DNA"/>
</dbReference>
<dbReference type="Proteomes" id="UP001243286">
    <property type="component" value="Unassembled WGS sequence"/>
</dbReference>
<protein>
    <submittedName>
        <fullName evidence="3">LLM class flavin-dependent oxidoreductase</fullName>
        <ecNumber evidence="3">1.-.-.-</ecNumber>
    </submittedName>
</protein>
<dbReference type="SUPFAM" id="SSF51679">
    <property type="entry name" value="Bacterial luciferase-like"/>
    <property type="match status" value="1"/>
</dbReference>
<dbReference type="InterPro" id="IPR019949">
    <property type="entry name" value="CmoO-like"/>
</dbReference>
<reference evidence="3 4" key="1">
    <citation type="submission" date="2023-04" db="EMBL/GenBank/DDBJ databases">
        <title>Antarctic isolates genomes.</title>
        <authorList>
            <person name="Dimov S.G."/>
        </authorList>
    </citation>
    <scope>NUCLEOTIDE SEQUENCE [LARGE SCALE GENOMIC DNA]</scope>
    <source>
        <strain evidence="3 4">AL19</strain>
    </source>
</reference>
<evidence type="ECO:0000259" key="2">
    <source>
        <dbReference type="Pfam" id="PF00296"/>
    </source>
</evidence>
<dbReference type="PANTHER" id="PTHR30137:SF19">
    <property type="entry name" value="LUCIFERASE-LIKE MONOOXYGENASE"/>
    <property type="match status" value="1"/>
</dbReference>
<evidence type="ECO:0000313" key="4">
    <source>
        <dbReference type="Proteomes" id="UP001243286"/>
    </source>
</evidence>
<keyword evidence="4" id="KW-1185">Reference proteome</keyword>
<name>A0ABT6R4L8_9BACL</name>
<organism evidence="3 4">
    <name type="scientific">Exiguobacterium antarcticum</name>
    <dbReference type="NCBI Taxonomy" id="132920"/>
    <lineage>
        <taxon>Bacteria</taxon>
        <taxon>Bacillati</taxon>
        <taxon>Bacillota</taxon>
        <taxon>Bacilli</taxon>
        <taxon>Bacillales</taxon>
        <taxon>Bacillales Family XII. Incertae Sedis</taxon>
        <taxon>Exiguobacterium</taxon>
    </lineage>
</organism>
<dbReference type="InterPro" id="IPR036661">
    <property type="entry name" value="Luciferase-like_sf"/>
</dbReference>
<dbReference type="RefSeq" id="WP_282356746.1">
    <property type="nucleotide sequence ID" value="NZ_JASBQV010000021.1"/>
</dbReference>
<keyword evidence="3" id="KW-0560">Oxidoreductase</keyword>
<dbReference type="EC" id="1.-.-.-" evidence="3"/>
<sequence>MRLGILDQVPLHEGDTIEQTMEATKRLVLEAERLGYERYWFAEHHNTNGLLSAAPELFIARMGDVTSRIKLGSGGILLPQYRPLKIAETFSTLAAFYPNRIELGIGNSPGGSERTRRALTDGEDDGADEFPRLLDEVEGFLTDTLSSRHPYRIVKTTPRVKERIPLSVLGLSPRSAILAAERGHGLVFGHFINPDKWEETLRTYRDAFVPVEGRTANVIVCVFVICAETMEEAEALARTQDAWIQGIRLGHSIVPSFATTETKQWNEEQQRRIQNDRRRSIVGTPETVAKELQDLSDRYQTDQFLLINNAFDQDKRLRSYQLIAERLLHKKNTA</sequence>
<dbReference type="NCBIfam" id="TIGR03558">
    <property type="entry name" value="oxido_grp_1"/>
    <property type="match status" value="1"/>
</dbReference>
<dbReference type="GO" id="GO:0016491">
    <property type="term" value="F:oxidoreductase activity"/>
    <property type="evidence" value="ECO:0007669"/>
    <property type="project" value="UniProtKB-KW"/>
</dbReference>
<dbReference type="InterPro" id="IPR011251">
    <property type="entry name" value="Luciferase-like_dom"/>
</dbReference>
<proteinExistence type="predicted"/>
<evidence type="ECO:0000313" key="3">
    <source>
        <dbReference type="EMBL" id="MDI3235765.1"/>
    </source>
</evidence>
<accession>A0ABT6R4L8</accession>